<protein>
    <submittedName>
        <fullName evidence="1">Uncharacterized protein</fullName>
    </submittedName>
</protein>
<comment type="caution">
    <text evidence="1">The sequence shown here is derived from an EMBL/GenBank/DDBJ whole genome shotgun (WGS) entry which is preliminary data.</text>
</comment>
<sequence>GDVNIQYRKRNPDGTWDAQIGLTDVDSLQDFSRIAVDTADNIHIAWSGYVSGVHSGIPNVQYIGISAAGVVGAHEWATSEPIQQYSPELAIDESDNVYFCITGLVPGNGNKNNVRYRKRNFDGTWEAIEEVTAIVDPLRWDTVRLYSQVISIDVGGNLHIVWEQDDNLWHRVKLGPLWRDAEQLTYKNDRKASIIWRMWPKVAGVRSNVLDDGQFMFLFTSGIMLPPIYYQPSLQKANSQKYIPEYSTFHLILALLTNFVPAG</sequence>
<accession>X1S873</accession>
<dbReference type="AlphaFoldDB" id="X1S873"/>
<feature type="non-terminal residue" evidence="1">
    <location>
        <position position="1"/>
    </location>
</feature>
<reference evidence="1" key="1">
    <citation type="journal article" date="2014" name="Front. Microbiol.">
        <title>High frequency of phylogenetically diverse reductive dehalogenase-homologous genes in deep subseafloor sedimentary metagenomes.</title>
        <authorList>
            <person name="Kawai M."/>
            <person name="Futagami T."/>
            <person name="Toyoda A."/>
            <person name="Takaki Y."/>
            <person name="Nishi S."/>
            <person name="Hori S."/>
            <person name="Arai W."/>
            <person name="Tsubouchi T."/>
            <person name="Morono Y."/>
            <person name="Uchiyama I."/>
            <person name="Ito T."/>
            <person name="Fujiyama A."/>
            <person name="Inagaki F."/>
            <person name="Takami H."/>
        </authorList>
    </citation>
    <scope>NUCLEOTIDE SEQUENCE</scope>
    <source>
        <strain evidence="1">Expedition CK06-06</strain>
    </source>
</reference>
<evidence type="ECO:0000313" key="1">
    <source>
        <dbReference type="EMBL" id="GAI89267.1"/>
    </source>
</evidence>
<feature type="non-terminal residue" evidence="1">
    <location>
        <position position="263"/>
    </location>
</feature>
<dbReference type="EMBL" id="BARW01024174">
    <property type="protein sequence ID" value="GAI89267.1"/>
    <property type="molecule type" value="Genomic_DNA"/>
</dbReference>
<proteinExistence type="predicted"/>
<organism evidence="1">
    <name type="scientific">marine sediment metagenome</name>
    <dbReference type="NCBI Taxonomy" id="412755"/>
    <lineage>
        <taxon>unclassified sequences</taxon>
        <taxon>metagenomes</taxon>
        <taxon>ecological metagenomes</taxon>
    </lineage>
</organism>
<gene>
    <name evidence="1" type="ORF">S12H4_39916</name>
</gene>
<name>X1S873_9ZZZZ</name>